<reference evidence="2" key="1">
    <citation type="submission" date="2019-05" db="EMBL/GenBank/DDBJ databases">
        <authorList>
            <person name="Piombo E."/>
        </authorList>
    </citation>
    <scope>NUCLEOTIDE SEQUENCE</scope>
    <source>
        <strain evidence="2">C2S</strain>
    </source>
</reference>
<name>A0A9Q9RH48_FUSFU</name>
<protein>
    <recommendedName>
        <fullName evidence="4">F-box domain-containing protein</fullName>
    </recommendedName>
</protein>
<organism evidence="2 3">
    <name type="scientific">Fusarium fujikuroi</name>
    <name type="common">Bakanae and foot rot disease fungus</name>
    <name type="synonym">Gibberella fujikuroi</name>
    <dbReference type="NCBI Taxonomy" id="5127"/>
    <lineage>
        <taxon>Eukaryota</taxon>
        <taxon>Fungi</taxon>
        <taxon>Dikarya</taxon>
        <taxon>Ascomycota</taxon>
        <taxon>Pezizomycotina</taxon>
        <taxon>Sordariomycetes</taxon>
        <taxon>Hypocreomycetidae</taxon>
        <taxon>Hypocreales</taxon>
        <taxon>Nectriaceae</taxon>
        <taxon>Fusarium</taxon>
        <taxon>Fusarium fujikuroi species complex</taxon>
    </lineage>
</organism>
<dbReference type="EMBL" id="CABFJX010000079">
    <property type="protein sequence ID" value="VTT62457.1"/>
    <property type="molecule type" value="Genomic_DNA"/>
</dbReference>
<evidence type="ECO:0000256" key="1">
    <source>
        <dbReference type="SAM" id="MobiDB-lite"/>
    </source>
</evidence>
<dbReference type="CDD" id="cd09917">
    <property type="entry name" value="F-box_SF"/>
    <property type="match status" value="1"/>
</dbReference>
<evidence type="ECO:0000313" key="2">
    <source>
        <dbReference type="EMBL" id="VTT62457.1"/>
    </source>
</evidence>
<gene>
    <name evidence="2" type="ORF">C2S_4887</name>
</gene>
<feature type="region of interest" description="Disordered" evidence="1">
    <location>
        <begin position="423"/>
        <end position="452"/>
    </location>
</feature>
<feature type="compositionally biased region" description="Basic and acidic residues" evidence="1">
    <location>
        <begin position="424"/>
        <end position="438"/>
    </location>
</feature>
<dbReference type="Proteomes" id="UP000760494">
    <property type="component" value="Unassembled WGS sequence"/>
</dbReference>
<comment type="caution">
    <text evidence="2">The sequence shown here is derived from an EMBL/GenBank/DDBJ whole genome shotgun (WGS) entry which is preliminary data.</text>
</comment>
<evidence type="ECO:0008006" key="4">
    <source>
        <dbReference type="Google" id="ProtNLM"/>
    </source>
</evidence>
<proteinExistence type="predicted"/>
<accession>A0A9Q9RH48</accession>
<sequence length="1378" mass="159178">MSSSSNNTNGEQQGALTDLPTELLLEILHKDNLEWEDYYNLCRTSSRLSRVAHKPMYQGGDYCVFRMACFRGDLDTLAICAQYGAVPTQCSQKALSDGPLGLIEPGNGLYRRDVEDNYQECWHWNVWGDGSHGPGDIVILGFYEGNFSAERFMKVWQWLSDQGCELFTFMKLRSLVRIPFPCFSHALLSMLPTATDKAHHQGICNVIQFLYREGLRIPHPDRRLWRRGTWPAYYPLARENRPTMLQAMLQTNCPPSILELYLRQVNDEGLVFDYASTWHSSFDGLGSVSQFLSILFDDMFAPWIYKGDSTRSMSDDLQAKICLLTQHQGANAFELYVLRDIVTALRKIDARKVSQGNLEFDRDGVWCWYELCMAVAYISDEDVQKQTVDIHFTDPGDWEMINPYFSRAWSPHKDLSNARRKVLEKRARESGQDPKDVEPQGEEPAGHPKVNRLEYSPLEAKNGGVKYPEVPYKDYSRVREAYVKMVPGLRYERTWLCTHQPSSSNMSVTRNITESRLLRLPPEVLLLMREDDSLDLGKRVLRARDPFFFRNACLHADVDILIEYLNKDATPTGIVWESPHRSAGDYVVDGFRAGNFSVERFKQTWQWLSDHGYELSYSVKNTGDAPGRYRPFSADLLFMVWDATDAGRLQAICDVIHFVVDKGMMFPSFLEYSFEAEREPMCRTLIGFMMAIHCPASILKLLLKRLHDQGLTLKSLTNNQVYKGETTEISAFLWEMFRYIFDSIPPMLEEDDGDKARVLLRLEDPNGIADKFGDKVKALIEYKSVDDVEARVLKDIWGGLQKMARKRIERGFLDFDQDGLWYWRELNMSIAYLAIERTVLTQRPLHSQDPYPIHAFELHHQVTVQIDLDTGAWSQVPQHYRPLLMAMVEFSITGVQLDKELEDQRQTLFNHNNNADKMSLTESKTKSQKLGLFDLPDELLLCIFQAEDLEWRDHLNIHHVSSRLFQLTFKHVYNGKREIFEHACYMGNLDLIIECLKHRNVPTSRLWETTGRREICWTPLDILSLGFLDGYFSADAYIKVAEWLFANGYHTGQVERIEGELITSSVFPPLVLTTIPTATDADEHRAICQVIEFLIDKGLGFPSERLRRVLPAKKGGHPGYREFAKGFDSIMQIMLQSAVPPDLFEVFLNKMLSDRGLTLRSRLAPGHRVDIDWHEWTGLHDLVHILFDDLFAPWIYKGDSPNYFSDTFEAKIKLLIKYDGIDGKEQSALENILEALRRIEEKQRDNGGLNFERDGTWCWREICLSIYQTPFLGRRVGNRYSQEDYPQAINPINERRVHEFAIPGMLWYPPEILVDARSTIFEHVHDKLDPSWLEDNTERDWVNMPLDAWNFIGVKKRGLAFMTKGGRGHFLSTGRVVR</sequence>
<evidence type="ECO:0000313" key="3">
    <source>
        <dbReference type="Proteomes" id="UP000760494"/>
    </source>
</evidence>